<dbReference type="AlphaFoldDB" id="I3C510"/>
<evidence type="ECO:0000313" key="2">
    <source>
        <dbReference type="Proteomes" id="UP000004690"/>
    </source>
</evidence>
<evidence type="ECO:0000313" key="1">
    <source>
        <dbReference type="EMBL" id="EIJ38703.1"/>
    </source>
</evidence>
<organism evidence="1 2">
    <name type="scientific">Galbibacter orientalis DSM 19592</name>
    <dbReference type="NCBI Taxonomy" id="926559"/>
    <lineage>
        <taxon>Bacteria</taxon>
        <taxon>Pseudomonadati</taxon>
        <taxon>Bacteroidota</taxon>
        <taxon>Flavobacteriia</taxon>
        <taxon>Flavobacteriales</taxon>
        <taxon>Flavobacteriaceae</taxon>
        <taxon>Galbibacter</taxon>
    </lineage>
</organism>
<dbReference type="EMBL" id="JH651379">
    <property type="protein sequence ID" value="EIJ38703.1"/>
    <property type="molecule type" value="Genomic_DNA"/>
</dbReference>
<sequence>MLRIYPILFTLLYMLAMLKPVLPVFDYVVNQDYIAEYLCINKDKPEMHCDGKCYLMQMLEEQRNEKKQNLPSIDLREYPIGFVTVLTLENTTFSPSDLKNTNNYTNKYSFLNSYQYFHPPIFS</sequence>
<dbReference type="HOGENOM" id="CLU_132570_1_0_10"/>
<proteinExistence type="predicted"/>
<reference evidence="1 2" key="1">
    <citation type="submission" date="2012-02" db="EMBL/GenBank/DDBJ databases">
        <title>Improved High-Quality Draft genome of Joostella marina DSM 19592.</title>
        <authorList>
            <consortium name="US DOE Joint Genome Institute (JGI-PGF)"/>
            <person name="Lucas S."/>
            <person name="Copeland A."/>
            <person name="Lapidus A."/>
            <person name="Bruce D."/>
            <person name="Goodwin L."/>
            <person name="Pitluck S."/>
            <person name="Peters L."/>
            <person name="Chertkov O."/>
            <person name="Ovchinnikova G."/>
            <person name="Kyrpides N."/>
            <person name="Mavromatis K."/>
            <person name="Detter J.C."/>
            <person name="Han C."/>
            <person name="Land M."/>
            <person name="Hauser L."/>
            <person name="Markowitz V."/>
            <person name="Cheng J.-F."/>
            <person name="Hugenholtz P."/>
            <person name="Woyke T."/>
            <person name="Wu D."/>
            <person name="Tindall B."/>
            <person name="Brambilla E."/>
            <person name="Klenk H.-P."/>
            <person name="Eisen J.A."/>
        </authorList>
    </citation>
    <scope>NUCLEOTIDE SEQUENCE [LARGE SCALE GENOMIC DNA]</scope>
    <source>
        <strain evidence="1 2">DSM 19592</strain>
    </source>
</reference>
<keyword evidence="2" id="KW-1185">Reference proteome</keyword>
<accession>I3C510</accession>
<dbReference type="STRING" id="926559.JoomaDRAFT_1694"/>
<dbReference type="RefSeq" id="WP_008611962.1">
    <property type="nucleotide sequence ID" value="NZ_JH651379.1"/>
</dbReference>
<name>I3C510_9FLAO</name>
<dbReference type="eggNOG" id="ENOG5032ZRJ">
    <property type="taxonomic scope" value="Bacteria"/>
</dbReference>
<dbReference type="Proteomes" id="UP000004690">
    <property type="component" value="Unassembled WGS sequence"/>
</dbReference>
<gene>
    <name evidence="1" type="ORF">JoomaDRAFT_1694</name>
</gene>
<protein>
    <submittedName>
        <fullName evidence="1">Uncharacterized protein</fullName>
    </submittedName>
</protein>